<dbReference type="SMART" id="SM01014">
    <property type="entry name" value="ARID"/>
    <property type="match status" value="1"/>
</dbReference>
<dbReference type="SMART" id="SM00298">
    <property type="entry name" value="CHROMO"/>
    <property type="match status" value="1"/>
</dbReference>
<gene>
    <name evidence="8" type="ORF">PVAND_013666</name>
</gene>
<dbReference type="PROSITE" id="PS51011">
    <property type="entry name" value="ARID"/>
    <property type="match status" value="1"/>
</dbReference>
<dbReference type="InterPro" id="IPR001606">
    <property type="entry name" value="ARID_dom"/>
</dbReference>
<dbReference type="InterPro" id="IPR036431">
    <property type="entry name" value="ARID_dom_sf"/>
</dbReference>
<keyword evidence="3" id="KW-0238">DNA-binding</keyword>
<feature type="compositionally biased region" description="Low complexity" evidence="6">
    <location>
        <begin position="720"/>
        <end position="730"/>
    </location>
</feature>
<protein>
    <recommendedName>
        <fullName evidence="7">ARID domain-containing protein</fullName>
    </recommendedName>
</protein>
<feature type="compositionally biased region" description="Basic and acidic residues" evidence="6">
    <location>
        <begin position="370"/>
        <end position="381"/>
    </location>
</feature>
<feature type="compositionally biased region" description="Basic and acidic residues" evidence="6">
    <location>
        <begin position="1487"/>
        <end position="1497"/>
    </location>
</feature>
<keyword evidence="4" id="KW-0804">Transcription</keyword>
<feature type="compositionally biased region" description="Polar residues" evidence="6">
    <location>
        <begin position="987"/>
        <end position="996"/>
    </location>
</feature>
<dbReference type="SUPFAM" id="SSF54160">
    <property type="entry name" value="Chromo domain-like"/>
    <property type="match status" value="1"/>
</dbReference>
<feature type="region of interest" description="Disordered" evidence="6">
    <location>
        <begin position="1600"/>
        <end position="1625"/>
    </location>
</feature>
<dbReference type="GO" id="GO:0005694">
    <property type="term" value="C:chromosome"/>
    <property type="evidence" value="ECO:0007669"/>
    <property type="project" value="UniProtKB-ARBA"/>
</dbReference>
<feature type="compositionally biased region" description="Basic and acidic residues" evidence="6">
    <location>
        <begin position="437"/>
        <end position="484"/>
    </location>
</feature>
<feature type="compositionally biased region" description="Basic and acidic residues" evidence="6">
    <location>
        <begin position="701"/>
        <end position="719"/>
    </location>
</feature>
<feature type="compositionally biased region" description="Polar residues" evidence="6">
    <location>
        <begin position="407"/>
        <end position="436"/>
    </location>
</feature>
<dbReference type="SMART" id="SM00501">
    <property type="entry name" value="BRIGHT"/>
    <property type="match status" value="1"/>
</dbReference>
<feature type="compositionally biased region" description="Basic and acidic residues" evidence="6">
    <location>
        <begin position="509"/>
        <end position="523"/>
    </location>
</feature>
<evidence type="ECO:0000256" key="1">
    <source>
        <dbReference type="ARBA" id="ARBA00022853"/>
    </source>
</evidence>
<feature type="region of interest" description="Disordered" evidence="6">
    <location>
        <begin position="370"/>
        <end position="523"/>
    </location>
</feature>
<dbReference type="OrthoDB" id="10068428at2759"/>
<dbReference type="InterPro" id="IPR051232">
    <property type="entry name" value="ARID/SWI1_ChromRemod"/>
</dbReference>
<dbReference type="InterPro" id="IPR000953">
    <property type="entry name" value="Chromo/chromo_shadow_dom"/>
</dbReference>
<feature type="compositionally biased region" description="Basic and acidic residues" evidence="6">
    <location>
        <begin position="962"/>
        <end position="972"/>
    </location>
</feature>
<comment type="caution">
    <text evidence="8">The sequence shown here is derived from an EMBL/GenBank/DDBJ whole genome shotgun (WGS) entry which is preliminary data.</text>
</comment>
<keyword evidence="9" id="KW-1185">Reference proteome</keyword>
<dbReference type="InterPro" id="IPR016197">
    <property type="entry name" value="Chromo-like_dom_sf"/>
</dbReference>
<dbReference type="Proteomes" id="UP001107558">
    <property type="component" value="Chromosome 1"/>
</dbReference>
<dbReference type="SUPFAM" id="SSF46774">
    <property type="entry name" value="ARID-like"/>
    <property type="match status" value="1"/>
</dbReference>
<evidence type="ECO:0000256" key="6">
    <source>
        <dbReference type="SAM" id="MobiDB-lite"/>
    </source>
</evidence>
<feature type="compositionally biased region" description="Low complexity" evidence="6">
    <location>
        <begin position="382"/>
        <end position="396"/>
    </location>
</feature>
<keyword evidence="2" id="KW-0805">Transcription regulation</keyword>
<feature type="compositionally biased region" description="Low complexity" evidence="6">
    <location>
        <begin position="804"/>
        <end position="815"/>
    </location>
</feature>
<feature type="compositionally biased region" description="Low complexity" evidence="6">
    <location>
        <begin position="613"/>
        <end position="633"/>
    </location>
</feature>
<feature type="compositionally biased region" description="Polar residues" evidence="6">
    <location>
        <begin position="487"/>
        <end position="500"/>
    </location>
</feature>
<feature type="domain" description="ARID" evidence="7">
    <location>
        <begin position="274"/>
        <end position="365"/>
    </location>
</feature>
<keyword evidence="5" id="KW-0539">Nucleus</keyword>
<dbReference type="EMBL" id="JADBJN010000001">
    <property type="protein sequence ID" value="KAG5684432.1"/>
    <property type="molecule type" value="Genomic_DNA"/>
</dbReference>
<dbReference type="CDD" id="cd16100">
    <property type="entry name" value="ARID"/>
    <property type="match status" value="1"/>
</dbReference>
<feature type="compositionally biased region" description="Low complexity" evidence="6">
    <location>
        <begin position="1283"/>
        <end position="1295"/>
    </location>
</feature>
<feature type="compositionally biased region" description="Basic and acidic residues" evidence="6">
    <location>
        <begin position="1297"/>
        <end position="1308"/>
    </location>
</feature>
<feature type="region of interest" description="Disordered" evidence="6">
    <location>
        <begin position="130"/>
        <end position="150"/>
    </location>
</feature>
<feature type="region of interest" description="Disordered" evidence="6">
    <location>
        <begin position="1461"/>
        <end position="1543"/>
    </location>
</feature>
<feature type="compositionally biased region" description="Polar residues" evidence="6">
    <location>
        <begin position="679"/>
        <end position="694"/>
    </location>
</feature>
<feature type="compositionally biased region" description="Low complexity" evidence="6">
    <location>
        <begin position="1532"/>
        <end position="1541"/>
    </location>
</feature>
<dbReference type="Gene3D" id="2.30.30.140">
    <property type="match status" value="3"/>
</dbReference>
<feature type="region of interest" description="Disordered" evidence="6">
    <location>
        <begin position="954"/>
        <end position="1040"/>
    </location>
</feature>
<dbReference type="PANTHER" id="PTHR13964:SF27">
    <property type="entry name" value="HAT-TRICK, ISOFORM D"/>
    <property type="match status" value="1"/>
</dbReference>
<dbReference type="SUPFAM" id="SSF63748">
    <property type="entry name" value="Tudor/PWWP/MBT"/>
    <property type="match status" value="1"/>
</dbReference>
<dbReference type="Pfam" id="PF08169">
    <property type="entry name" value="RBB1NT"/>
    <property type="match status" value="1"/>
</dbReference>
<feature type="region of interest" description="Disordered" evidence="6">
    <location>
        <begin position="1336"/>
        <end position="1365"/>
    </location>
</feature>
<evidence type="ECO:0000256" key="2">
    <source>
        <dbReference type="ARBA" id="ARBA00023015"/>
    </source>
</evidence>
<accession>A0A9J6CR66</accession>
<dbReference type="GO" id="GO:0006325">
    <property type="term" value="P:chromatin organization"/>
    <property type="evidence" value="ECO:0007669"/>
    <property type="project" value="UniProtKB-KW"/>
</dbReference>
<evidence type="ECO:0000259" key="7">
    <source>
        <dbReference type="PROSITE" id="PS51011"/>
    </source>
</evidence>
<sequence>MQGIPQKDKDDPVVLSVGAQVSAKYKGAFCEAKVHKVVKNIKVKVAFKKGGTATVTDDEIIGEIRVGNIVEINDADKKETNEATITKIQDCSQYTVVFDDGDIATLRRTALCRQSGKHFNACDTLDQLPLTHPEHRGGGKRTKTQDEYESDDEEYAIGKVVCVENNDTKKKNVKESYFPALVVAPKAQENVKIHIKTEYLVRSFKDGRYYTVPKKEVTEFTNDTASKSDSTAVAAAREFLDKNVLPPHWDREVLIDSASLSDQELSDSSDDEPNEVKDRFFAQLLEFMEKRNSPLNKGPSITNRDVDLYRLYYSVEKLGGYANVTKIRNWKAIAKRLGFTPTDAIVKLVKHSYRKFLLAFEEAVSKGIEDLPPRANRDKARSSSTRSGSVASPKVVESAKKKVEKPTTSSVADDSENTSESIKVTTSRKLSTASTKSKVDKVEEKAKSEKLEKEKPEKNKDNVKCGEKDSDKIDKEKSVSKDDEVNTIASSPTQSVTTASAKKEKTKKKPPENKKKKEDTAEKKETITIAAKIQVPSGPSIADDVIIEIDDRLKVYYRGSSDYEAKVLKISEQEGKPVYKVHYKGWNARYDEWIHRESIAENLTKDEAKKKQSSNNSNSSSTTVKTSSTSSTNLQTPTTKNPTKRARNRADTTASSRSTTPLSNTSSKTKIAQKRPTRGTPTSKSSNRGSTIDDNSSESDEPIKKPSEKKEKLNDDKIQKSSSVVDVTSSDNKDVSKTELKVIKEIKSSEKVQAPDTTKSDDEKSTKSSIKSGKSPFDVKGSKNKNIQRDSSRSSFHSTDSDSSHSVPSDVPNSSKSAYTSENESNEPEKIPASTTSTIVTTTVKTDVKKSSFRFDEETSDIKNPLSFFEKAVSEKTEIKTESGAIFPTRKSNIFQDKKATQKAAAADTSKLGRFGQSLAKEIGKVKNKDIKNEDKTAESDIYEFKDTEEFSDAKVVNTPVKKQESPNEPTKKQQLAQQRKQARQSVIDTSSTSSPMEDIESMIKTSIVSFPNKKQKKSPVKEEKAQHSMIMARTPASTSQNVIIPQPWSAIQSTAQISQELFPKTNIPPPILSQSLVSKPKSDSTFDVLRKSPSFNMHHSDDFLPSKPSTQTTPRNIAAGPVKFSSDLIEQHDLLKPIMVPSKEDEKPELEAFKKILEPSFEILPKTEVKASIADRLLKAINQKDAANEREISQYSAIIKDEPYVKIEELKMDQYTFKAKSPGTSKSTTITNTLVTTTKKPLLLSPETKIDDKAKGNVELQGIIEKLESAISTPISLTAATSLDTPTSTSFPSTKKQNDDSDTDSDRLVIEDEATPNETAVDKKKAPIGALESIMLQDDVPYKHNNPSSKEAEKKSDSGEQQSETMSLLLCEETIPGSPAPSTCKDPLSEIGRSPTSGFVHPSMPQSGSGYTMKYTGPTLLHHQSTSHQGNIKSSISMDIDSEVGIEAATGDILRDKLKSERGSATSSGNNTNNNSDNSLDDDQSESEKNVKSDISRKKKRTMKIEPDIHAKRRRQHTRPQTNVRGNLQGNDSDSNDNSDVNIFTRNQVEPSQGSSNKIQFNFLVELDPNMPSCHRISLLEKKIQDLRKTYMMIKNEMNAKERRRKKMRKRERENKQKQTAKVS</sequence>
<feature type="compositionally biased region" description="Low complexity" evidence="6">
    <location>
        <begin position="1468"/>
        <end position="1479"/>
    </location>
</feature>
<evidence type="ECO:0000256" key="3">
    <source>
        <dbReference type="ARBA" id="ARBA00023125"/>
    </source>
</evidence>
<evidence type="ECO:0000313" key="8">
    <source>
        <dbReference type="EMBL" id="KAG5684432.1"/>
    </source>
</evidence>
<reference evidence="8" key="1">
    <citation type="submission" date="2021-03" db="EMBL/GenBank/DDBJ databases">
        <title>Chromosome level genome of the anhydrobiotic midge Polypedilum vanderplanki.</title>
        <authorList>
            <person name="Yoshida Y."/>
            <person name="Kikawada T."/>
            <person name="Gusev O."/>
        </authorList>
    </citation>
    <scope>NUCLEOTIDE SEQUENCE</scope>
    <source>
        <strain evidence="8">NIAS01</strain>
        <tissue evidence="8">Whole body or cell culture</tissue>
    </source>
</reference>
<dbReference type="CDD" id="cd20390">
    <property type="entry name" value="Tudor_ARID4_rpt2"/>
    <property type="match status" value="1"/>
</dbReference>
<dbReference type="PANTHER" id="PTHR13964">
    <property type="entry name" value="RBP-RELATED"/>
    <property type="match status" value="1"/>
</dbReference>
<dbReference type="GO" id="GO:0006357">
    <property type="term" value="P:regulation of transcription by RNA polymerase II"/>
    <property type="evidence" value="ECO:0007669"/>
    <property type="project" value="TreeGrafter"/>
</dbReference>
<evidence type="ECO:0000256" key="4">
    <source>
        <dbReference type="ARBA" id="ARBA00023163"/>
    </source>
</evidence>
<dbReference type="Gene3D" id="1.10.150.60">
    <property type="entry name" value="ARID DNA-binding domain"/>
    <property type="match status" value="1"/>
</dbReference>
<keyword evidence="1" id="KW-0156">Chromatin regulator</keyword>
<organism evidence="8 9">
    <name type="scientific">Polypedilum vanderplanki</name>
    <name type="common">Sleeping chironomid midge</name>
    <dbReference type="NCBI Taxonomy" id="319348"/>
    <lineage>
        <taxon>Eukaryota</taxon>
        <taxon>Metazoa</taxon>
        <taxon>Ecdysozoa</taxon>
        <taxon>Arthropoda</taxon>
        <taxon>Hexapoda</taxon>
        <taxon>Insecta</taxon>
        <taxon>Pterygota</taxon>
        <taxon>Neoptera</taxon>
        <taxon>Endopterygota</taxon>
        <taxon>Diptera</taxon>
        <taxon>Nematocera</taxon>
        <taxon>Chironomoidea</taxon>
        <taxon>Chironomidae</taxon>
        <taxon>Chironominae</taxon>
        <taxon>Polypedilum</taxon>
        <taxon>Polypedilum</taxon>
    </lineage>
</organism>
<proteinExistence type="predicted"/>
<feature type="compositionally biased region" description="Low complexity" evidence="6">
    <location>
        <begin position="651"/>
        <end position="660"/>
    </location>
</feature>
<dbReference type="Pfam" id="PF11717">
    <property type="entry name" value="Tudor-knot"/>
    <property type="match status" value="1"/>
</dbReference>
<feature type="compositionally biased region" description="Polar residues" evidence="6">
    <location>
        <begin position="1520"/>
        <end position="1531"/>
    </location>
</feature>
<dbReference type="InterPro" id="IPR025995">
    <property type="entry name" value="Tudor-knot"/>
</dbReference>
<feature type="compositionally biased region" description="Polar residues" evidence="6">
    <location>
        <begin position="661"/>
        <end position="670"/>
    </location>
</feature>
<name>A0A9J6CR66_POLVA</name>
<feature type="compositionally biased region" description="Basic and acidic residues" evidence="6">
    <location>
        <begin position="731"/>
        <end position="750"/>
    </location>
</feature>
<evidence type="ECO:0000313" key="9">
    <source>
        <dbReference type="Proteomes" id="UP001107558"/>
    </source>
</evidence>
<dbReference type="InterPro" id="IPR012603">
    <property type="entry name" value="ARID4A/B_PWWP"/>
</dbReference>
<feature type="region of interest" description="Disordered" evidence="6">
    <location>
        <begin position="605"/>
        <end position="838"/>
    </location>
</feature>
<dbReference type="CDD" id="cd20104">
    <property type="entry name" value="MBT_PHF20L1-like"/>
    <property type="match status" value="1"/>
</dbReference>
<dbReference type="GO" id="GO:0000976">
    <property type="term" value="F:transcription cis-regulatory region binding"/>
    <property type="evidence" value="ECO:0007669"/>
    <property type="project" value="TreeGrafter"/>
</dbReference>
<feature type="region of interest" description="Disordered" evidence="6">
    <location>
        <begin position="1283"/>
        <end position="1308"/>
    </location>
</feature>
<dbReference type="GO" id="GO:0005634">
    <property type="term" value="C:nucleus"/>
    <property type="evidence" value="ECO:0007669"/>
    <property type="project" value="TreeGrafter"/>
</dbReference>
<evidence type="ECO:0000256" key="5">
    <source>
        <dbReference type="ARBA" id="ARBA00023242"/>
    </source>
</evidence>
<dbReference type="Pfam" id="PF01388">
    <property type="entry name" value="ARID"/>
    <property type="match status" value="1"/>
</dbReference>